<dbReference type="InterPro" id="IPR031330">
    <property type="entry name" value="Gly_Hdrlase_35_cat"/>
</dbReference>
<dbReference type="GO" id="GO:0005773">
    <property type="term" value="C:vacuole"/>
    <property type="evidence" value="ECO:0000318"/>
    <property type="project" value="GO_Central"/>
</dbReference>
<organism evidence="5 6">
    <name type="scientific">Chloroflexus aurantiacus (strain ATCC 29366 / DSM 635 / J-10-fl)</name>
    <dbReference type="NCBI Taxonomy" id="324602"/>
    <lineage>
        <taxon>Bacteria</taxon>
        <taxon>Bacillati</taxon>
        <taxon>Chloroflexota</taxon>
        <taxon>Chloroflexia</taxon>
        <taxon>Chloroflexales</taxon>
        <taxon>Chloroflexineae</taxon>
        <taxon>Chloroflexaceae</taxon>
        <taxon>Chloroflexus</taxon>
    </lineage>
</organism>
<dbReference type="Pfam" id="PF22369">
    <property type="entry name" value="GLMA_2nd"/>
    <property type="match status" value="1"/>
</dbReference>
<dbReference type="EMBL" id="CP000909">
    <property type="protein sequence ID" value="ABY37045.1"/>
    <property type="molecule type" value="Genomic_DNA"/>
</dbReference>
<feature type="domain" description="Glycoside hydrolase 35 catalytic" evidence="3">
    <location>
        <begin position="11"/>
        <end position="180"/>
    </location>
</feature>
<comment type="similarity">
    <text evidence="1 2">Belongs to the glycosyl hydrolase 35 family.</text>
</comment>
<feature type="domain" description="GLMA-like second" evidence="4">
    <location>
        <begin position="445"/>
        <end position="523"/>
    </location>
</feature>
<dbReference type="Gene3D" id="3.20.20.80">
    <property type="entry name" value="Glycosidases"/>
    <property type="match status" value="1"/>
</dbReference>
<dbReference type="RefSeq" id="WP_012259698.1">
    <property type="nucleotide sequence ID" value="NC_010175.1"/>
</dbReference>
<dbReference type="AlphaFoldDB" id="A9WCT3"/>
<dbReference type="eggNOG" id="COG1874">
    <property type="taxonomic scope" value="Bacteria"/>
</dbReference>
<evidence type="ECO:0000313" key="6">
    <source>
        <dbReference type="Proteomes" id="UP000002008"/>
    </source>
</evidence>
<proteinExistence type="inferred from homology"/>
<dbReference type="EnsemblBacteria" id="ABY37045">
    <property type="protein sequence ID" value="ABY37045"/>
    <property type="gene ID" value="Caur_3868"/>
</dbReference>
<dbReference type="STRING" id="324602.Caur_3868"/>
<dbReference type="InParanoid" id="A9WCT3"/>
<evidence type="ECO:0000259" key="4">
    <source>
        <dbReference type="Pfam" id="PF22369"/>
    </source>
</evidence>
<reference evidence="6" key="1">
    <citation type="journal article" date="2011" name="BMC Genomics">
        <title>Complete genome sequence of the filamentous anoxygenic phototrophic bacterium Chloroflexus aurantiacus.</title>
        <authorList>
            <person name="Tang K.H."/>
            <person name="Barry K."/>
            <person name="Chertkov O."/>
            <person name="Dalin E."/>
            <person name="Han C.S."/>
            <person name="Hauser L.J."/>
            <person name="Honchak B.M."/>
            <person name="Karbach L.E."/>
            <person name="Land M.L."/>
            <person name="Lapidus A."/>
            <person name="Larimer F.W."/>
            <person name="Mikhailova N."/>
            <person name="Pitluck S."/>
            <person name="Pierson B.K."/>
            <person name="Blankenship R.E."/>
        </authorList>
    </citation>
    <scope>NUCLEOTIDE SEQUENCE [LARGE SCALE GENOMIC DNA]</scope>
    <source>
        <strain evidence="6">ATCC 29366 / DSM 635 / J-10-fl</strain>
    </source>
</reference>
<dbReference type="GO" id="GO:0019388">
    <property type="term" value="P:galactose catabolic process"/>
    <property type="evidence" value="ECO:0000318"/>
    <property type="project" value="GO_Central"/>
</dbReference>
<evidence type="ECO:0000256" key="1">
    <source>
        <dbReference type="ARBA" id="ARBA00009809"/>
    </source>
</evidence>
<evidence type="ECO:0000313" key="5">
    <source>
        <dbReference type="EMBL" id="ABY37045.1"/>
    </source>
</evidence>
<dbReference type="Pfam" id="PF01301">
    <property type="entry name" value="Glyco_hydro_35"/>
    <property type="match status" value="1"/>
</dbReference>
<dbReference type="SUPFAM" id="SSF51445">
    <property type="entry name" value="(Trans)glycosidases"/>
    <property type="match status" value="1"/>
</dbReference>
<dbReference type="InterPro" id="IPR054746">
    <property type="entry name" value="GLMA-like_second"/>
</dbReference>
<accession>A9WCT3</accession>
<evidence type="ECO:0000256" key="2">
    <source>
        <dbReference type="RuleBase" id="RU003679"/>
    </source>
</evidence>
<dbReference type="InterPro" id="IPR017853">
    <property type="entry name" value="GH"/>
</dbReference>
<dbReference type="PATRIC" id="fig|324602.8.peg.4341"/>
<keyword evidence="6" id="KW-1185">Reference proteome</keyword>
<dbReference type="HOGENOM" id="CLU_395770_0_0_0"/>
<sequence>MPAFTAHHQRFWLDDRPLFIQAGEFHYFRTPATDWEQRLDLLVRAGFNAVACYIPWLWHQPQPDQIDLTGTTHPLRNLAGFLDLAAQKGLYVIARPGPYIMAETINEGIPPWVFDHHPEIALINQHGTGENVASFMHPSFLSCVAGWYQAVFAILSPRQITRGGPILMVQLDNEMGMLHWVRNSFDLNPITMQYFANWLQATYGEDMRVDPQVLATRLRHAEGAAGAQLVADYRRFFRSYLRDYAQWLTAEARRHGLDTPAVFNIHGFANGGKTFPIGLSQLAGVLRLPDVISATDVYPGQIGEGTFHQLLLVNAMTCAIQNPDQPLFSIEFQAGGNLDFSNMSSSFYDLHTRLCLSNGMRAINHYLFFDGENDPILSPVKRHDWGHPVRKDGTLRSHYHRYPRLSQTIASYGEALILARPEPVTTIGFRLDDFMTEVNLACTQEETAIITHQREVILFDLIARGLALTQRDFQALDLQHTAPDPHQVPLLWVMLDCNSDPATEQTLIKYLEAGGNVVLIGRLRADGVLAKTLNVQPHTDPPFTSRRVHIFTTPDIPASFVQTYQGDLETVFATADGAAVGFRKRVGHGELIMLGASFPITNLDDLHVFQQLAAWVNCPAPFTLSTWADVRLSRGPDGDFLFVNHYGDDPLETHIHYQGQPLCDGHPIRLPARSGAILPLNWQVRPGITVRYTTVEVRSITETADGLTFTFAQPEGYACFAVRINQGSTEDRSESIQHVHFTNGTASVQWPIRTT</sequence>
<gene>
    <name evidence="5" type="ordered locus">Caur_3868</name>
</gene>
<dbReference type="GO" id="GO:0004565">
    <property type="term" value="F:beta-galactosidase activity"/>
    <property type="evidence" value="ECO:0000318"/>
    <property type="project" value="GO_Central"/>
</dbReference>
<dbReference type="InterPro" id="IPR001944">
    <property type="entry name" value="Glycoside_Hdrlase_35"/>
</dbReference>
<evidence type="ECO:0000259" key="3">
    <source>
        <dbReference type="Pfam" id="PF01301"/>
    </source>
</evidence>
<dbReference type="KEGG" id="cau:Caur_3868"/>
<dbReference type="Proteomes" id="UP000002008">
    <property type="component" value="Chromosome"/>
</dbReference>
<name>A9WCT3_CHLAA</name>
<keyword evidence="5" id="KW-0378">Hydrolase</keyword>
<dbReference type="PANTHER" id="PTHR23421">
    <property type="entry name" value="BETA-GALACTOSIDASE RELATED"/>
    <property type="match status" value="1"/>
</dbReference>
<protein>
    <submittedName>
        <fullName evidence="5">Glycoside hydrolase family 35</fullName>
    </submittedName>
</protein>
<dbReference type="CAZy" id="GH35">
    <property type="family name" value="Glycoside Hydrolase Family 35"/>
</dbReference>